<feature type="transmembrane region" description="Helical" evidence="13">
    <location>
        <begin position="51"/>
        <end position="79"/>
    </location>
</feature>
<comment type="function">
    <text evidence="1">Efflux system for nickel and cobalt.</text>
</comment>
<reference evidence="15" key="1">
    <citation type="submission" date="2022-12" db="EMBL/GenBank/DDBJ databases">
        <authorList>
            <person name="Voronina O.L."/>
            <person name="Kunda M.S."/>
            <person name="Ryzhova N."/>
            <person name="Aksenova E.I."/>
        </authorList>
    </citation>
    <scope>NUCLEOTIDE SEQUENCE</scope>
    <source>
        <strain evidence="15">SCCH136:Ach223948</strain>
    </source>
</reference>
<proteinExistence type="inferred from homology"/>
<feature type="transmembrane region" description="Helical" evidence="13">
    <location>
        <begin position="320"/>
        <end position="342"/>
    </location>
</feature>
<evidence type="ECO:0000256" key="13">
    <source>
        <dbReference type="RuleBase" id="RU362101"/>
    </source>
</evidence>
<keyword evidence="3" id="KW-0171">Cobalt transport</keyword>
<keyword evidence="9" id="KW-0406">Ion transport</keyword>
<comment type="similarity">
    <text evidence="13">Belongs to the NiCoT transporter (TC 2.A.52) family.</text>
</comment>
<dbReference type="InterPro" id="IPR051224">
    <property type="entry name" value="NiCoT_RcnA"/>
</dbReference>
<evidence type="ECO:0000256" key="5">
    <source>
        <dbReference type="ARBA" id="ARBA00022475"/>
    </source>
</evidence>
<evidence type="ECO:0000313" key="16">
    <source>
        <dbReference type="Proteomes" id="UP001141992"/>
    </source>
</evidence>
<feature type="transmembrane region" description="Helical" evidence="13">
    <location>
        <begin position="363"/>
        <end position="384"/>
    </location>
</feature>
<dbReference type="Proteomes" id="UP001141992">
    <property type="component" value="Unassembled WGS sequence"/>
</dbReference>
<keyword evidence="5" id="KW-1003">Cell membrane</keyword>
<evidence type="ECO:0000313" key="15">
    <source>
        <dbReference type="EMBL" id="MCZ8401351.1"/>
    </source>
</evidence>
<evidence type="ECO:0000256" key="2">
    <source>
        <dbReference type="ARBA" id="ARBA00004651"/>
    </source>
</evidence>
<dbReference type="GO" id="GO:0010045">
    <property type="term" value="P:response to nickel cation"/>
    <property type="evidence" value="ECO:0007669"/>
    <property type="project" value="TreeGrafter"/>
</dbReference>
<dbReference type="GO" id="GO:0006824">
    <property type="term" value="P:cobalt ion transport"/>
    <property type="evidence" value="ECO:0007669"/>
    <property type="project" value="UniProtKB-KW"/>
</dbReference>
<dbReference type="InterPro" id="IPR011541">
    <property type="entry name" value="Ni/Co_transpt_high_affinity"/>
</dbReference>
<dbReference type="AlphaFoldDB" id="A0A9X3L013"/>
<keyword evidence="4 13" id="KW-0813">Transport</keyword>
<organism evidence="15 16">
    <name type="scientific">Alcaligenes xylosoxydans xylosoxydans</name>
    <name type="common">Achromobacter xylosoxidans</name>
    <dbReference type="NCBI Taxonomy" id="85698"/>
    <lineage>
        <taxon>Bacteria</taxon>
        <taxon>Pseudomonadati</taxon>
        <taxon>Pseudomonadota</taxon>
        <taxon>Betaproteobacteria</taxon>
        <taxon>Burkholderiales</taxon>
        <taxon>Alcaligenaceae</taxon>
        <taxon>Achromobacter</taxon>
    </lineage>
</organism>
<evidence type="ECO:0000256" key="3">
    <source>
        <dbReference type="ARBA" id="ARBA00022426"/>
    </source>
</evidence>
<keyword evidence="12" id="KW-0170">Cobalt</keyword>
<dbReference type="NCBIfam" id="NF007454">
    <property type="entry name" value="PRK10019.1"/>
    <property type="match status" value="2"/>
</dbReference>
<keyword evidence="11 13" id="KW-0472">Membrane</keyword>
<dbReference type="GO" id="GO:0005886">
    <property type="term" value="C:plasma membrane"/>
    <property type="evidence" value="ECO:0007669"/>
    <property type="project" value="UniProtKB-SubCell"/>
</dbReference>
<evidence type="ECO:0000256" key="11">
    <source>
        <dbReference type="ARBA" id="ARBA00023136"/>
    </source>
</evidence>
<keyword evidence="8 13" id="KW-1133">Transmembrane helix</keyword>
<evidence type="ECO:0000256" key="6">
    <source>
        <dbReference type="ARBA" id="ARBA00022596"/>
    </source>
</evidence>
<evidence type="ECO:0000256" key="9">
    <source>
        <dbReference type="ARBA" id="ARBA00023065"/>
    </source>
</evidence>
<feature type="transmembrane region" description="Helical" evidence="13">
    <location>
        <begin position="91"/>
        <end position="109"/>
    </location>
</feature>
<dbReference type="GO" id="GO:0046583">
    <property type="term" value="F:monoatomic cation efflux transmembrane transporter activity"/>
    <property type="evidence" value="ECO:0007669"/>
    <property type="project" value="TreeGrafter"/>
</dbReference>
<evidence type="ECO:0000256" key="4">
    <source>
        <dbReference type="ARBA" id="ARBA00022448"/>
    </source>
</evidence>
<evidence type="ECO:0000256" key="14">
    <source>
        <dbReference type="SAM" id="MobiDB-lite"/>
    </source>
</evidence>
<evidence type="ECO:0000256" key="10">
    <source>
        <dbReference type="ARBA" id="ARBA00023112"/>
    </source>
</evidence>
<comment type="subcellular location">
    <subcellularLocation>
        <location evidence="2 13">Cell membrane</location>
        <topology evidence="2 13">Multi-pass membrane protein</topology>
    </subcellularLocation>
</comment>
<dbReference type="GO" id="GO:0015099">
    <property type="term" value="F:nickel cation transmembrane transporter activity"/>
    <property type="evidence" value="ECO:0007669"/>
    <property type="project" value="UniProtKB-UniRule"/>
</dbReference>
<dbReference type="PANTHER" id="PTHR40659">
    <property type="entry name" value="NICKEL/COBALT EFFLUX SYSTEM RCNA"/>
    <property type="match status" value="1"/>
</dbReference>
<dbReference type="PANTHER" id="PTHR40659:SF1">
    <property type="entry name" value="NICKEL_COBALT EFFLUX SYSTEM RCNA"/>
    <property type="match status" value="1"/>
</dbReference>
<feature type="compositionally biased region" description="Basic and acidic residues" evidence="14">
    <location>
        <begin position="129"/>
        <end position="142"/>
    </location>
</feature>
<sequence length="386" mass="42387">MLSFSDLIAQGASHAWLFIPSAILLGALHGLEPGHSKTMMAAFIVAIRGSVGQAVLLGITATISHTLIVWGIGLGGMYLWRGVDAEELEPYFQLASGVVIVLIAAWMFWRTWRDQHGAGHDHHHHGHDHGHSHGHEGHSHGLERREIDTGHGLVALEVFEDGVVPRWRLTSLRGGNWLAQDVSVTTERVDGTRHEFRFAKKDGYLESLEEIPEPHEFMARLALGHGGHAHSFDIAFMEPDEFQHDHLHEELRVLDVAGEGYQDAHQLAHANDIRRRFTNRNVTNWQIALFGLTGGLIPCPAAITVLLLCLQLEEFTLGAVLVLCFSIGLAITLVTVGAVAALSVRQVNKRASWFSAAAQRAPYLSSLLIIVVGIYVGMTGWFGING</sequence>
<protein>
    <recommendedName>
        <fullName evidence="13">Nickel/cobalt efflux system</fullName>
    </recommendedName>
</protein>
<evidence type="ECO:0000256" key="12">
    <source>
        <dbReference type="ARBA" id="ARBA00023285"/>
    </source>
</evidence>
<evidence type="ECO:0000256" key="8">
    <source>
        <dbReference type="ARBA" id="ARBA00022989"/>
    </source>
</evidence>
<feature type="transmembrane region" description="Helical" evidence="13">
    <location>
        <begin position="12"/>
        <end position="31"/>
    </location>
</feature>
<dbReference type="GeneID" id="55563342"/>
<dbReference type="RefSeq" id="WP_070760816.1">
    <property type="nucleotide sequence ID" value="NZ_CP158973.1"/>
</dbReference>
<keyword evidence="7 13" id="KW-0812">Transmembrane</keyword>
<accession>A0A9X3L013</accession>
<dbReference type="GO" id="GO:0032025">
    <property type="term" value="P:response to cobalt ion"/>
    <property type="evidence" value="ECO:0007669"/>
    <property type="project" value="TreeGrafter"/>
</dbReference>
<evidence type="ECO:0000256" key="1">
    <source>
        <dbReference type="ARBA" id="ARBA00002510"/>
    </source>
</evidence>
<gene>
    <name evidence="15" type="ORF">O9570_07845</name>
</gene>
<dbReference type="Pfam" id="PF03824">
    <property type="entry name" value="NicO"/>
    <property type="match status" value="2"/>
</dbReference>
<dbReference type="EMBL" id="JAPZVI010000004">
    <property type="protein sequence ID" value="MCZ8401351.1"/>
    <property type="molecule type" value="Genomic_DNA"/>
</dbReference>
<keyword evidence="6" id="KW-0533">Nickel</keyword>
<name>A0A9X3L013_ALCXX</name>
<comment type="caution">
    <text evidence="15">The sequence shown here is derived from an EMBL/GenBank/DDBJ whole genome shotgun (WGS) entry which is preliminary data.</text>
</comment>
<keyword evidence="10" id="KW-0921">Nickel transport</keyword>
<feature type="transmembrane region" description="Helical" evidence="13">
    <location>
        <begin position="285"/>
        <end position="308"/>
    </location>
</feature>
<evidence type="ECO:0000256" key="7">
    <source>
        <dbReference type="ARBA" id="ARBA00022692"/>
    </source>
</evidence>
<feature type="region of interest" description="Disordered" evidence="14">
    <location>
        <begin position="119"/>
        <end position="142"/>
    </location>
</feature>